<dbReference type="AlphaFoldDB" id="A0A1R3G4U5"/>
<accession>A0A1R3G4U5</accession>
<protein>
    <submittedName>
        <fullName evidence="2">Uncharacterized protein</fullName>
    </submittedName>
</protein>
<name>A0A1R3G4U5_9ROSI</name>
<feature type="region of interest" description="Disordered" evidence="1">
    <location>
        <begin position="1"/>
        <end position="56"/>
    </location>
</feature>
<gene>
    <name evidence="2" type="ORF">COLO4_36858</name>
</gene>
<evidence type="ECO:0000313" key="2">
    <source>
        <dbReference type="EMBL" id="OMO53086.1"/>
    </source>
</evidence>
<reference evidence="3" key="1">
    <citation type="submission" date="2013-09" db="EMBL/GenBank/DDBJ databases">
        <title>Corchorus olitorius genome sequencing.</title>
        <authorList>
            <person name="Alam M."/>
            <person name="Haque M.S."/>
            <person name="Islam M.S."/>
            <person name="Emdad E.M."/>
            <person name="Islam M.M."/>
            <person name="Ahmed B."/>
            <person name="Halim A."/>
            <person name="Hossen Q.M.M."/>
            <person name="Hossain M.Z."/>
            <person name="Ahmed R."/>
            <person name="Khan M.M."/>
            <person name="Islam R."/>
            <person name="Rashid M.M."/>
            <person name="Khan S.A."/>
            <person name="Rahman M.S."/>
            <person name="Alam M."/>
            <person name="Yahiya A.S."/>
            <person name="Khan M.S."/>
            <person name="Azam M.S."/>
            <person name="Haque T."/>
            <person name="Lashkar M.Z.H."/>
            <person name="Akhand A.I."/>
            <person name="Morshed G."/>
            <person name="Roy S."/>
            <person name="Uddin K.S."/>
            <person name="Rabeya T."/>
            <person name="Hossain A.S."/>
            <person name="Chowdhury A."/>
            <person name="Snigdha A.R."/>
            <person name="Mortoza M.S."/>
            <person name="Matin S.A."/>
            <person name="Hoque S.M.E."/>
            <person name="Islam M.K."/>
            <person name="Roy D.K."/>
            <person name="Haider R."/>
            <person name="Moosa M.M."/>
            <person name="Elias S.M."/>
            <person name="Hasan A.M."/>
            <person name="Jahan S."/>
            <person name="Shafiuddin M."/>
            <person name="Mahmood N."/>
            <person name="Shommy N.S."/>
        </authorList>
    </citation>
    <scope>NUCLEOTIDE SEQUENCE [LARGE SCALE GENOMIC DNA]</scope>
    <source>
        <strain evidence="3">cv. O-4</strain>
    </source>
</reference>
<sequence length="56" mass="5441">MEGKSETLTQPSSSAGNLSGGGAAAASEPSSTSDGPQLLPKCSPLPPDYSAGTSFL</sequence>
<organism evidence="2 3">
    <name type="scientific">Corchorus olitorius</name>
    <dbReference type="NCBI Taxonomy" id="93759"/>
    <lineage>
        <taxon>Eukaryota</taxon>
        <taxon>Viridiplantae</taxon>
        <taxon>Streptophyta</taxon>
        <taxon>Embryophyta</taxon>
        <taxon>Tracheophyta</taxon>
        <taxon>Spermatophyta</taxon>
        <taxon>Magnoliopsida</taxon>
        <taxon>eudicotyledons</taxon>
        <taxon>Gunneridae</taxon>
        <taxon>Pentapetalae</taxon>
        <taxon>rosids</taxon>
        <taxon>malvids</taxon>
        <taxon>Malvales</taxon>
        <taxon>Malvaceae</taxon>
        <taxon>Grewioideae</taxon>
        <taxon>Apeibeae</taxon>
        <taxon>Corchorus</taxon>
    </lineage>
</organism>
<feature type="compositionally biased region" description="Low complexity" evidence="1">
    <location>
        <begin position="24"/>
        <end position="33"/>
    </location>
</feature>
<keyword evidence="3" id="KW-1185">Reference proteome</keyword>
<proteinExistence type="predicted"/>
<feature type="compositionally biased region" description="Polar residues" evidence="1">
    <location>
        <begin position="1"/>
        <end position="11"/>
    </location>
</feature>
<evidence type="ECO:0000256" key="1">
    <source>
        <dbReference type="SAM" id="MobiDB-lite"/>
    </source>
</evidence>
<dbReference type="Proteomes" id="UP000187203">
    <property type="component" value="Unassembled WGS sequence"/>
</dbReference>
<dbReference type="EMBL" id="AWUE01023667">
    <property type="protein sequence ID" value="OMO53086.1"/>
    <property type="molecule type" value="Genomic_DNA"/>
</dbReference>
<comment type="caution">
    <text evidence="2">The sequence shown here is derived from an EMBL/GenBank/DDBJ whole genome shotgun (WGS) entry which is preliminary data.</text>
</comment>
<evidence type="ECO:0000313" key="3">
    <source>
        <dbReference type="Proteomes" id="UP000187203"/>
    </source>
</evidence>